<keyword evidence="2" id="KW-0472">Membrane</keyword>
<feature type="transmembrane region" description="Helical" evidence="2">
    <location>
        <begin position="103"/>
        <end position="124"/>
    </location>
</feature>
<sequence>MNGVRYPLGAAICCLAFVRTLPPALRRGSEQAVVALCASFGCQGMYLAMSAPTSLTGTLFGTVTWYNVSVQMWIIAAIACQQVLLIHWLHAPEEARVRARRRLALLACVPLAMAVLFELSVLHGHPRNNFAHPREQPYFVAYQVVYLTAFTLGKAVVAKACWFYARLTEDVWLRLGLRTAAVGACLDLVYALGRFADVFLVHRGWDPSTWADVTRTCLTLGMILNTIGWTAPLWGPRVRAVQVWWADYRRFRKLRPLWYALYRAHPETSLQPAPRSDLFALWDLRFRLHRRVIEIRDGCLALGGQVSPGLATAPGPDRSAEERAQWEAAHIAAALAAPPGQSGGEAGEKAAGGAGPAPVMSPENMDFSADVRWLVQVSQAFASSLAVRPEGDRAAAP</sequence>
<comment type="caution">
    <text evidence="4">The sequence shown here is derived from an EMBL/GenBank/DDBJ whole genome shotgun (WGS) entry which is preliminary data.</text>
</comment>
<dbReference type="EMBL" id="JASCIS010000017">
    <property type="protein sequence ID" value="MDI3420592.1"/>
    <property type="molecule type" value="Genomic_DNA"/>
</dbReference>
<keyword evidence="2" id="KW-0812">Transmembrane</keyword>
<feature type="compositionally biased region" description="Gly residues" evidence="1">
    <location>
        <begin position="341"/>
        <end position="355"/>
    </location>
</feature>
<evidence type="ECO:0000259" key="3">
    <source>
        <dbReference type="Pfam" id="PF20182"/>
    </source>
</evidence>
<keyword evidence="5" id="KW-1185">Reference proteome</keyword>
<feature type="domain" description="DUF6545" evidence="3">
    <location>
        <begin position="244"/>
        <end position="383"/>
    </location>
</feature>
<evidence type="ECO:0000313" key="4">
    <source>
        <dbReference type="EMBL" id="MDI3420592.1"/>
    </source>
</evidence>
<evidence type="ECO:0000256" key="2">
    <source>
        <dbReference type="SAM" id="Phobius"/>
    </source>
</evidence>
<feature type="transmembrane region" description="Helical" evidence="2">
    <location>
        <begin position="6"/>
        <end position="25"/>
    </location>
</feature>
<protein>
    <recommendedName>
        <fullName evidence="3">DUF6545 domain-containing protein</fullName>
    </recommendedName>
</protein>
<dbReference type="NCBIfam" id="NF042915">
    <property type="entry name" value="MAB_1171c_fam"/>
    <property type="match status" value="1"/>
</dbReference>
<feature type="transmembrane region" description="Helical" evidence="2">
    <location>
        <begin position="172"/>
        <end position="193"/>
    </location>
</feature>
<evidence type="ECO:0000313" key="5">
    <source>
        <dbReference type="Proteomes" id="UP001237105"/>
    </source>
</evidence>
<feature type="region of interest" description="Disordered" evidence="1">
    <location>
        <begin position="337"/>
        <end position="363"/>
    </location>
</feature>
<proteinExistence type="predicted"/>
<feature type="transmembrane region" description="Helical" evidence="2">
    <location>
        <begin position="70"/>
        <end position="91"/>
    </location>
</feature>
<dbReference type="Proteomes" id="UP001237105">
    <property type="component" value="Unassembled WGS sequence"/>
</dbReference>
<dbReference type="InterPro" id="IPR046675">
    <property type="entry name" value="DUF6545"/>
</dbReference>
<feature type="transmembrane region" description="Helical" evidence="2">
    <location>
        <begin position="144"/>
        <end position="165"/>
    </location>
</feature>
<dbReference type="InterPro" id="IPR050039">
    <property type="entry name" value="MAB_1171c-like"/>
</dbReference>
<accession>A0ABT6SYA8</accession>
<reference evidence="4 5" key="1">
    <citation type="submission" date="2023-05" db="EMBL/GenBank/DDBJ databases">
        <title>Draft genome sequence of Streptomyces sp. B-S-A12 isolated from a cave soil in Thailand.</title>
        <authorList>
            <person name="Chamroensaksri N."/>
            <person name="Muangham S."/>
        </authorList>
    </citation>
    <scope>NUCLEOTIDE SEQUENCE [LARGE SCALE GENOMIC DNA]</scope>
    <source>
        <strain evidence="4 5">B-S-A12</strain>
    </source>
</reference>
<dbReference type="RefSeq" id="WP_282536458.1">
    <property type="nucleotide sequence ID" value="NZ_JASCIS010000017.1"/>
</dbReference>
<name>A0ABT6SYA8_9ACTN</name>
<dbReference type="Pfam" id="PF20182">
    <property type="entry name" value="DUF6545"/>
    <property type="match status" value="1"/>
</dbReference>
<feature type="transmembrane region" description="Helical" evidence="2">
    <location>
        <begin position="32"/>
        <end position="50"/>
    </location>
</feature>
<evidence type="ECO:0000256" key="1">
    <source>
        <dbReference type="SAM" id="MobiDB-lite"/>
    </source>
</evidence>
<gene>
    <name evidence="4" type="ORF">QIT00_18880</name>
</gene>
<organism evidence="4 5">
    <name type="scientific">Streptomyces luteolus</name>
    <dbReference type="NCBI Taxonomy" id="3043615"/>
    <lineage>
        <taxon>Bacteria</taxon>
        <taxon>Bacillati</taxon>
        <taxon>Actinomycetota</taxon>
        <taxon>Actinomycetes</taxon>
        <taxon>Kitasatosporales</taxon>
        <taxon>Streptomycetaceae</taxon>
        <taxon>Streptomyces</taxon>
    </lineage>
</organism>
<keyword evidence="2" id="KW-1133">Transmembrane helix</keyword>